<dbReference type="Proteomes" id="UP000251197">
    <property type="component" value="Unassembled WGS sequence"/>
</dbReference>
<reference evidence="2 3" key="1">
    <citation type="submission" date="2018-06" db="EMBL/GenBank/DDBJ databases">
        <authorList>
            <consortium name="Pathogen Informatics"/>
            <person name="Doyle S."/>
        </authorList>
    </citation>
    <scope>NUCLEOTIDE SEQUENCE [LARGE SCALE GENOMIC DNA]</scope>
    <source>
        <strain evidence="2 3">NCTC12120</strain>
    </source>
</reference>
<sequence length="102" mass="10029">MLSDSFHLGSSVAGAFGLAGAAGALAAPFAGFIADRWGSALVTRGGTALAALSFALLLAMPLLPLPGKLALLAISAIGFDLGVQATLVAHQTIVLRPGACCP</sequence>
<evidence type="ECO:0000313" key="2">
    <source>
        <dbReference type="EMBL" id="SQC92294.1"/>
    </source>
</evidence>
<evidence type="ECO:0008006" key="4">
    <source>
        <dbReference type="Google" id="ProtNLM"/>
    </source>
</evidence>
<dbReference type="InterPro" id="IPR036259">
    <property type="entry name" value="MFS_trans_sf"/>
</dbReference>
<dbReference type="Gene3D" id="1.20.1250.20">
    <property type="entry name" value="MFS general substrate transporter like domains"/>
    <property type="match status" value="1"/>
</dbReference>
<feature type="transmembrane region" description="Helical" evidence="1">
    <location>
        <begin position="41"/>
        <end position="63"/>
    </location>
</feature>
<proteinExistence type="predicted"/>
<dbReference type="AlphaFoldDB" id="A0A2X3JB66"/>
<keyword evidence="1" id="KW-0812">Transmembrane</keyword>
<dbReference type="PANTHER" id="PTHR42910:SF1">
    <property type="entry name" value="MAJOR FACILITATOR SUPERFAMILY (MFS) PROFILE DOMAIN-CONTAINING PROTEIN"/>
    <property type="match status" value="1"/>
</dbReference>
<organism evidence="2 3">
    <name type="scientific">Cedecea neteri</name>
    <dbReference type="NCBI Taxonomy" id="158822"/>
    <lineage>
        <taxon>Bacteria</taxon>
        <taxon>Pseudomonadati</taxon>
        <taxon>Pseudomonadota</taxon>
        <taxon>Gammaproteobacteria</taxon>
        <taxon>Enterobacterales</taxon>
        <taxon>Enterobacteriaceae</taxon>
        <taxon>Cedecea</taxon>
    </lineage>
</organism>
<accession>A0A2X3JB66</accession>
<protein>
    <recommendedName>
        <fullName evidence="4">Major facilitator superfamily (MFS) profile domain-containing protein</fullName>
    </recommendedName>
</protein>
<feature type="transmembrane region" description="Helical" evidence="1">
    <location>
        <begin position="12"/>
        <end position="34"/>
    </location>
</feature>
<dbReference type="PANTHER" id="PTHR42910">
    <property type="entry name" value="TRANSPORTER SCO4007-RELATED"/>
    <property type="match status" value="1"/>
</dbReference>
<gene>
    <name evidence="2" type="ORF">NCTC12120_05488</name>
</gene>
<keyword evidence="1" id="KW-1133">Transmembrane helix</keyword>
<dbReference type="EMBL" id="UAVU01000009">
    <property type="protein sequence ID" value="SQC92294.1"/>
    <property type="molecule type" value="Genomic_DNA"/>
</dbReference>
<keyword evidence="1" id="KW-0472">Membrane</keyword>
<name>A0A2X3JB66_9ENTR</name>
<evidence type="ECO:0000313" key="3">
    <source>
        <dbReference type="Proteomes" id="UP000251197"/>
    </source>
</evidence>
<evidence type="ECO:0000256" key="1">
    <source>
        <dbReference type="SAM" id="Phobius"/>
    </source>
</evidence>
<dbReference type="SUPFAM" id="SSF103473">
    <property type="entry name" value="MFS general substrate transporter"/>
    <property type="match status" value="1"/>
</dbReference>